<dbReference type="KEGG" id="sind:105157429"/>
<dbReference type="AlphaFoldDB" id="A0A8M8UVD7"/>
<evidence type="ECO:0000256" key="4">
    <source>
        <dbReference type="PROSITE-ProRule" id="PRU00175"/>
    </source>
</evidence>
<evidence type="ECO:0000313" key="7">
    <source>
        <dbReference type="Proteomes" id="UP000504604"/>
    </source>
</evidence>
<feature type="coiled-coil region" evidence="5">
    <location>
        <begin position="200"/>
        <end position="234"/>
    </location>
</feature>
<keyword evidence="7" id="KW-1185">Reference proteome</keyword>
<dbReference type="InterPro" id="IPR013083">
    <property type="entry name" value="Znf_RING/FYVE/PHD"/>
</dbReference>
<gene>
    <name evidence="8" type="primary">LOC105157429</name>
</gene>
<evidence type="ECO:0000256" key="2">
    <source>
        <dbReference type="ARBA" id="ARBA00022771"/>
    </source>
</evidence>
<dbReference type="Pfam" id="PF13920">
    <property type="entry name" value="zf-C3HC4_3"/>
    <property type="match status" value="1"/>
</dbReference>
<dbReference type="OrthoDB" id="1711136at2759"/>
<dbReference type="Proteomes" id="UP000504604">
    <property type="component" value="Linkage group LG3"/>
</dbReference>
<dbReference type="RefSeq" id="XP_020547909.1">
    <property type="nucleotide sequence ID" value="XM_020692250.1"/>
</dbReference>
<protein>
    <submittedName>
        <fullName evidence="8">E3 ubiquitin-protein ligase BOI-like isoform X1</fullName>
    </submittedName>
</protein>
<dbReference type="GeneID" id="105157429"/>
<dbReference type="Gene3D" id="3.30.40.10">
    <property type="entry name" value="Zinc/RING finger domain, C3HC4 (zinc finger)"/>
    <property type="match status" value="1"/>
</dbReference>
<evidence type="ECO:0000256" key="5">
    <source>
        <dbReference type="SAM" id="Coils"/>
    </source>
</evidence>
<evidence type="ECO:0000259" key="6">
    <source>
        <dbReference type="PROSITE" id="PS50089"/>
    </source>
</evidence>
<evidence type="ECO:0000256" key="1">
    <source>
        <dbReference type="ARBA" id="ARBA00022723"/>
    </source>
</evidence>
<dbReference type="GO" id="GO:0004842">
    <property type="term" value="F:ubiquitin-protein transferase activity"/>
    <property type="evidence" value="ECO:0007669"/>
    <property type="project" value="TreeGrafter"/>
</dbReference>
<dbReference type="PIRSF" id="PIRSF036836">
    <property type="entry name" value="RNase_bind_SBP1"/>
    <property type="match status" value="1"/>
</dbReference>
<dbReference type="InterPro" id="IPR001841">
    <property type="entry name" value="Znf_RING"/>
</dbReference>
<name>A0A8M8UVD7_SESIN</name>
<keyword evidence="3" id="KW-0862">Zinc</keyword>
<keyword evidence="2 4" id="KW-0863">Zinc-finger</keyword>
<keyword evidence="1" id="KW-0479">Metal-binding</keyword>
<dbReference type="CDD" id="cd16649">
    <property type="entry name" value="mRING-HC-C3HC5_CGRF1-like"/>
    <property type="match status" value="1"/>
</dbReference>
<feature type="domain" description="RING-type" evidence="6">
    <location>
        <begin position="304"/>
        <end position="339"/>
    </location>
</feature>
<evidence type="ECO:0000256" key="3">
    <source>
        <dbReference type="ARBA" id="ARBA00022833"/>
    </source>
</evidence>
<dbReference type="PANTHER" id="PTHR42647">
    <property type="entry name" value="SBP (S-RIBONUCLEASE BINDING PROTEIN) FAMILY PROTEIN"/>
    <property type="match status" value="1"/>
</dbReference>
<evidence type="ECO:0000313" key="8">
    <source>
        <dbReference type="RefSeq" id="XP_020547909.1"/>
    </source>
</evidence>
<dbReference type="PROSITE" id="PS50089">
    <property type="entry name" value="ZF_RING_2"/>
    <property type="match status" value="1"/>
</dbReference>
<dbReference type="FunFam" id="3.30.40.10:FF:000239">
    <property type="entry name" value="probable BOI-related E3 ubiquitin-protein ligase 2"/>
    <property type="match status" value="1"/>
</dbReference>
<organism evidence="7 8">
    <name type="scientific">Sesamum indicum</name>
    <name type="common">Oriental sesame</name>
    <name type="synonym">Sesamum orientale</name>
    <dbReference type="NCBI Taxonomy" id="4182"/>
    <lineage>
        <taxon>Eukaryota</taxon>
        <taxon>Viridiplantae</taxon>
        <taxon>Streptophyta</taxon>
        <taxon>Embryophyta</taxon>
        <taxon>Tracheophyta</taxon>
        <taxon>Spermatophyta</taxon>
        <taxon>Magnoliopsida</taxon>
        <taxon>eudicotyledons</taxon>
        <taxon>Gunneridae</taxon>
        <taxon>Pentapetalae</taxon>
        <taxon>asterids</taxon>
        <taxon>lamiids</taxon>
        <taxon>Lamiales</taxon>
        <taxon>Pedaliaceae</taxon>
        <taxon>Sesamum</taxon>
    </lineage>
</organism>
<proteinExistence type="predicted"/>
<accession>A0A8M8UVD7</accession>
<dbReference type="PANTHER" id="PTHR42647:SF9">
    <property type="entry name" value="S-RIBONUCLEASE BINDING PROTEIN SBP1-RELATED"/>
    <property type="match status" value="1"/>
</dbReference>
<sequence>MLIFFYGIFPIWDSWNRKMLGGGGNNRNTMFPGFMEENRVPYDNNTLPQLQLFGHVPIGAAVGTVNCMGNGQAPTDSRPINRVGEGDTLSMQQKLHISLNNNFCQDEAGNIGTVLNPNPVSTGLKLSCEEEERNSSVTSACENMKNNLPAVLSLGNTIKMEIDRQTEEFGRYIKLQEENILKGVREINQRHTVSLLNALEKGINRKLHEKELEIESMNRKNKELGDRIKQVAMEAQSWHYRAKYNESVVNVLKSNIQQLLAQGTAQAREGSGDSEVDDAVSCSNHQRIISGSGNQGLQNHPPKCRVCNGKEVCVLILPCRHLCLCIDCEGFIDVCPVCQVMKTASVHVYM</sequence>
<keyword evidence="5" id="KW-0175">Coiled coil</keyword>
<dbReference type="GO" id="GO:0008270">
    <property type="term" value="F:zinc ion binding"/>
    <property type="evidence" value="ECO:0007669"/>
    <property type="project" value="UniProtKB-KW"/>
</dbReference>
<reference evidence="8" key="1">
    <citation type="submission" date="2025-08" db="UniProtKB">
        <authorList>
            <consortium name="RefSeq"/>
        </authorList>
    </citation>
    <scope>IDENTIFICATION</scope>
</reference>